<organism evidence="4 5">
    <name type="scientific">Musa acuminata subsp. malaccensis</name>
    <name type="common">Wild banana</name>
    <name type="synonym">Musa malaccensis</name>
    <dbReference type="NCBI Taxonomy" id="214687"/>
    <lineage>
        <taxon>Eukaryota</taxon>
        <taxon>Viridiplantae</taxon>
        <taxon>Streptophyta</taxon>
        <taxon>Embryophyta</taxon>
        <taxon>Tracheophyta</taxon>
        <taxon>Spermatophyta</taxon>
        <taxon>Magnoliopsida</taxon>
        <taxon>Liliopsida</taxon>
        <taxon>Zingiberales</taxon>
        <taxon>Musaceae</taxon>
        <taxon>Musa</taxon>
    </lineage>
</organism>
<dbReference type="SUPFAM" id="SSF48464">
    <property type="entry name" value="ENTH/VHS domain"/>
    <property type="match status" value="1"/>
</dbReference>
<dbReference type="PROSITE" id="PS50179">
    <property type="entry name" value="VHS"/>
    <property type="match status" value="1"/>
</dbReference>
<evidence type="ECO:0000313" key="4">
    <source>
        <dbReference type="EnsemblPlants" id="Ma10_p15030.1"/>
    </source>
</evidence>
<dbReference type="SMART" id="SM00288">
    <property type="entry name" value="VHS"/>
    <property type="match status" value="1"/>
</dbReference>
<name>A0A804KWB9_MUSAM</name>
<sequence length="101" mass="11645">MVSFLLYFLLGQAKDVVRALKKCIGHKSPKVQLLALSLLETMIKNYEEIVHMHVAEKDMLHKMVKIVKKKVLEKIFTLIDTWQEAFGGPQTRYPYAGERGI</sequence>
<evidence type="ECO:0000259" key="3">
    <source>
        <dbReference type="PROSITE" id="PS50179"/>
    </source>
</evidence>
<dbReference type="Gramene" id="Ma10_t15030.1">
    <property type="protein sequence ID" value="Ma10_p15030.1"/>
    <property type="gene ID" value="Ma10_g15030"/>
</dbReference>
<dbReference type="InParanoid" id="A0A804KWB9"/>
<dbReference type="Pfam" id="PF00790">
    <property type="entry name" value="VHS"/>
    <property type="match status" value="1"/>
</dbReference>
<protein>
    <recommendedName>
        <fullName evidence="3">VHS domain-containing protein</fullName>
    </recommendedName>
</protein>
<dbReference type="Proteomes" id="UP000012960">
    <property type="component" value="Unplaced"/>
</dbReference>
<feature type="domain" description="VHS" evidence="3">
    <location>
        <begin position="1"/>
        <end position="101"/>
    </location>
</feature>
<dbReference type="InterPro" id="IPR044836">
    <property type="entry name" value="TOL_plant"/>
</dbReference>
<dbReference type="Gene3D" id="1.25.40.90">
    <property type="match status" value="1"/>
</dbReference>
<accession>A0A804KWB9</accession>
<dbReference type="PANTHER" id="PTHR45898">
    <property type="entry name" value="TOM1-LIKE PROTEIN"/>
    <property type="match status" value="1"/>
</dbReference>
<evidence type="ECO:0000313" key="5">
    <source>
        <dbReference type="Proteomes" id="UP000012960"/>
    </source>
</evidence>
<feature type="chain" id="PRO_5032405025" description="VHS domain-containing protein" evidence="2">
    <location>
        <begin position="20"/>
        <end position="101"/>
    </location>
</feature>
<dbReference type="PANTHER" id="PTHR45898:SF4">
    <property type="entry name" value="TARGET OF MYB PROTEIN 1"/>
    <property type="match status" value="1"/>
</dbReference>
<dbReference type="EnsemblPlants" id="Ma10_t15030.1">
    <property type="protein sequence ID" value="Ma10_p15030.1"/>
    <property type="gene ID" value="Ma10_g15030"/>
</dbReference>
<dbReference type="GO" id="GO:0035091">
    <property type="term" value="F:phosphatidylinositol binding"/>
    <property type="evidence" value="ECO:0007669"/>
    <property type="project" value="InterPro"/>
</dbReference>
<dbReference type="AlphaFoldDB" id="A0A804KWB9"/>
<dbReference type="InterPro" id="IPR008942">
    <property type="entry name" value="ENTH_VHS"/>
</dbReference>
<dbReference type="InterPro" id="IPR002014">
    <property type="entry name" value="VHS_dom"/>
</dbReference>
<dbReference type="CDD" id="cd03561">
    <property type="entry name" value="VHS"/>
    <property type="match status" value="1"/>
</dbReference>
<keyword evidence="2" id="KW-0732">Signal</keyword>
<keyword evidence="5" id="KW-1185">Reference proteome</keyword>
<proteinExistence type="inferred from homology"/>
<dbReference type="GO" id="GO:0043328">
    <property type="term" value="P:protein transport to vacuole involved in ubiquitin-dependent protein catabolic process via the multivesicular body sorting pathway"/>
    <property type="evidence" value="ECO:0007669"/>
    <property type="project" value="InterPro"/>
</dbReference>
<evidence type="ECO:0000256" key="2">
    <source>
        <dbReference type="SAM" id="SignalP"/>
    </source>
</evidence>
<reference evidence="4" key="1">
    <citation type="submission" date="2021-05" db="UniProtKB">
        <authorList>
            <consortium name="EnsemblPlants"/>
        </authorList>
    </citation>
    <scope>IDENTIFICATION</scope>
    <source>
        <strain evidence="4">subsp. malaccensis</strain>
    </source>
</reference>
<feature type="signal peptide" evidence="2">
    <location>
        <begin position="1"/>
        <end position="19"/>
    </location>
</feature>
<dbReference type="GO" id="GO:0043130">
    <property type="term" value="F:ubiquitin binding"/>
    <property type="evidence" value="ECO:0007669"/>
    <property type="project" value="InterPro"/>
</dbReference>
<evidence type="ECO:0000256" key="1">
    <source>
        <dbReference type="ARBA" id="ARBA00007708"/>
    </source>
</evidence>
<comment type="similarity">
    <text evidence="1">Belongs to the TOM1 family.</text>
</comment>